<keyword evidence="1" id="KW-0805">Transcription regulation</keyword>
<protein>
    <submittedName>
        <fullName evidence="6">HTH-type transcriptional regulator QacR</fullName>
    </submittedName>
</protein>
<dbReference type="Pfam" id="PF08360">
    <property type="entry name" value="TetR_C_5"/>
    <property type="match status" value="1"/>
</dbReference>
<evidence type="ECO:0000256" key="1">
    <source>
        <dbReference type="ARBA" id="ARBA00023015"/>
    </source>
</evidence>
<gene>
    <name evidence="6" type="primary">qacR_2</name>
    <name evidence="6" type="ORF">PAECIP111802_02563</name>
</gene>
<proteinExistence type="predicted"/>
<evidence type="ECO:0000313" key="6">
    <source>
        <dbReference type="EMBL" id="CAG7639622.1"/>
    </source>
</evidence>
<feature type="DNA-binding region" description="H-T-H motif" evidence="4">
    <location>
        <begin position="49"/>
        <end position="68"/>
    </location>
</feature>
<dbReference type="Proteomes" id="UP000730618">
    <property type="component" value="Unassembled WGS sequence"/>
</dbReference>
<organism evidence="6 7">
    <name type="scientific">Paenibacillus allorhizosphaerae</name>
    <dbReference type="NCBI Taxonomy" id="2849866"/>
    <lineage>
        <taxon>Bacteria</taxon>
        <taxon>Bacillati</taxon>
        <taxon>Bacillota</taxon>
        <taxon>Bacilli</taxon>
        <taxon>Bacillales</taxon>
        <taxon>Paenibacillaceae</taxon>
        <taxon>Paenibacillus</taxon>
    </lineage>
</organism>
<evidence type="ECO:0000313" key="7">
    <source>
        <dbReference type="Proteomes" id="UP000730618"/>
    </source>
</evidence>
<dbReference type="PROSITE" id="PS50977">
    <property type="entry name" value="HTH_TETR_2"/>
    <property type="match status" value="1"/>
</dbReference>
<dbReference type="PANTHER" id="PTHR47506:SF1">
    <property type="entry name" value="HTH-TYPE TRANSCRIPTIONAL REGULATOR YJDC"/>
    <property type="match status" value="1"/>
</dbReference>
<reference evidence="6 7" key="1">
    <citation type="submission" date="2021-06" db="EMBL/GenBank/DDBJ databases">
        <authorList>
            <person name="Criscuolo A."/>
        </authorList>
    </citation>
    <scope>NUCLEOTIDE SEQUENCE [LARGE SCALE GENOMIC DNA]</scope>
    <source>
        <strain evidence="7">CIP 111802</strain>
    </source>
</reference>
<evidence type="ECO:0000256" key="4">
    <source>
        <dbReference type="PROSITE-ProRule" id="PRU00335"/>
    </source>
</evidence>
<dbReference type="PANTHER" id="PTHR47506">
    <property type="entry name" value="TRANSCRIPTIONAL REGULATORY PROTEIN"/>
    <property type="match status" value="1"/>
</dbReference>
<dbReference type="EMBL" id="CAJVCE010000006">
    <property type="protein sequence ID" value="CAG7639622.1"/>
    <property type="molecule type" value="Genomic_DNA"/>
</dbReference>
<comment type="caution">
    <text evidence="6">The sequence shown here is derived from an EMBL/GenBank/DDBJ whole genome shotgun (WGS) entry which is preliminary data.</text>
</comment>
<feature type="domain" description="HTH tetR-type" evidence="5">
    <location>
        <begin position="26"/>
        <end position="86"/>
    </location>
</feature>
<keyword evidence="7" id="KW-1185">Reference proteome</keyword>
<keyword evidence="3" id="KW-0804">Transcription</keyword>
<name>A0ABM8VGT5_9BACL</name>
<evidence type="ECO:0000256" key="2">
    <source>
        <dbReference type="ARBA" id="ARBA00023125"/>
    </source>
</evidence>
<sequence length="216" mass="24940">MDFHLKESIGQKVVNFCVNKKKQQTEQTKKKIADSARSLFAQKGYKATSIEDIVKATGCSAGNIYYHFKNKEGLFLYLLEDWNREWDKTWLAKEKLYATTTEKLYGMAEYLALDQLSHPLTKAADEFFNNSEKAPEVEERINEMVKGYIDFNRQLLQRGIDHDEFEIANVTGLAIILDGLMLGLNQHSRRMDREEALAAYRLAMDVFLLGIAKRTR</sequence>
<evidence type="ECO:0000256" key="3">
    <source>
        <dbReference type="ARBA" id="ARBA00023163"/>
    </source>
</evidence>
<accession>A0ABM8VGT5</accession>
<dbReference type="InterPro" id="IPR013571">
    <property type="entry name" value="Tscrpt_reg_QacR_C"/>
</dbReference>
<keyword evidence="2 4" id="KW-0238">DNA-binding</keyword>
<dbReference type="InterPro" id="IPR001647">
    <property type="entry name" value="HTH_TetR"/>
</dbReference>
<evidence type="ECO:0000259" key="5">
    <source>
        <dbReference type="PROSITE" id="PS50977"/>
    </source>
</evidence>
<dbReference type="Pfam" id="PF00440">
    <property type="entry name" value="TetR_N"/>
    <property type="match status" value="1"/>
</dbReference>